<name>A0AAD4L1E4_9EURO</name>
<dbReference type="RefSeq" id="XP_046078404.1">
    <property type="nucleotide sequence ID" value="XM_046219683.1"/>
</dbReference>
<dbReference type="EMBL" id="JAJTJA010000001">
    <property type="protein sequence ID" value="KAH8705783.1"/>
    <property type="molecule type" value="Genomic_DNA"/>
</dbReference>
<reference evidence="1" key="1">
    <citation type="submission" date="2021-12" db="EMBL/GenBank/DDBJ databases">
        <title>Convergent genome expansion in fungi linked to evolution of root-endophyte symbiosis.</title>
        <authorList>
            <consortium name="DOE Joint Genome Institute"/>
            <person name="Ke Y.-H."/>
            <person name="Bonito G."/>
            <person name="Liao H.-L."/>
            <person name="Looney B."/>
            <person name="Rojas-Flechas A."/>
            <person name="Nash J."/>
            <person name="Hameed K."/>
            <person name="Schadt C."/>
            <person name="Martin F."/>
            <person name="Crous P.W."/>
            <person name="Miettinen O."/>
            <person name="Magnuson J.K."/>
            <person name="Labbe J."/>
            <person name="Jacobson D."/>
            <person name="Doktycz M.J."/>
            <person name="Veneault-Fourrey C."/>
            <person name="Kuo A."/>
            <person name="Mondo S."/>
            <person name="Calhoun S."/>
            <person name="Riley R."/>
            <person name="Ohm R."/>
            <person name="LaButti K."/>
            <person name="Andreopoulos B."/>
            <person name="Pangilinan J."/>
            <person name="Nolan M."/>
            <person name="Tritt A."/>
            <person name="Clum A."/>
            <person name="Lipzen A."/>
            <person name="Daum C."/>
            <person name="Barry K."/>
            <person name="Grigoriev I.V."/>
            <person name="Vilgalys R."/>
        </authorList>
    </citation>
    <scope>NUCLEOTIDE SEQUENCE</scope>
    <source>
        <strain evidence="1">PMI_201</strain>
    </source>
</reference>
<dbReference type="Proteomes" id="UP001201262">
    <property type="component" value="Unassembled WGS sequence"/>
</dbReference>
<comment type="caution">
    <text evidence="1">The sequence shown here is derived from an EMBL/GenBank/DDBJ whole genome shotgun (WGS) entry which is preliminary data.</text>
</comment>
<proteinExistence type="predicted"/>
<evidence type="ECO:0000313" key="1">
    <source>
        <dbReference type="EMBL" id="KAH8705783.1"/>
    </source>
</evidence>
<sequence length="412" mass="46769">MTGAICSRFAASGSGDLTSLCIDRFFESIRAECSPLLSVLSWDSIGAIVQASTPVTRIISALGSLFARKDDKLSLRTKRQFTESAQQSRLHVTYQLHCSSQGKAVKCDDTSFLGALLLGFLELATDASGLGWYSLFKGALRNQVWQRGPRGFSGTLEESLLSLYWICEGMRALSFDEDSRIMEWQNLDTQTSDHIHTGFTMSRQFRGQKEGRLAHCMALLGSLNKRCLTWVYNSRRIKTHFAHSIDKSIFTENYSNKWVLHLLAGKEIVMEGFRVRDEILHLAPSLSLECDIGQDYPLDFIMPFYYCGLVSVSRRFIDPLWQLVNEELPLLPEEMIRSHSLVALSFIEQRLMKVNLESVFYLPLLLGISLEVRSACHRQRILRLFQRIENKGFVVARTFTADIQLAWSLAPT</sequence>
<keyword evidence="2" id="KW-1185">Reference proteome</keyword>
<evidence type="ECO:0008006" key="3">
    <source>
        <dbReference type="Google" id="ProtNLM"/>
    </source>
</evidence>
<accession>A0AAD4L1E4</accession>
<dbReference type="GeneID" id="70249970"/>
<protein>
    <recommendedName>
        <fullName evidence="3">Transcription factor domain-containing protein</fullName>
    </recommendedName>
</protein>
<evidence type="ECO:0000313" key="2">
    <source>
        <dbReference type="Proteomes" id="UP001201262"/>
    </source>
</evidence>
<gene>
    <name evidence="1" type="ORF">BGW36DRAFT_422319</name>
</gene>
<dbReference type="AlphaFoldDB" id="A0AAD4L1E4"/>
<organism evidence="1 2">
    <name type="scientific">Talaromyces proteolyticus</name>
    <dbReference type="NCBI Taxonomy" id="1131652"/>
    <lineage>
        <taxon>Eukaryota</taxon>
        <taxon>Fungi</taxon>
        <taxon>Dikarya</taxon>
        <taxon>Ascomycota</taxon>
        <taxon>Pezizomycotina</taxon>
        <taxon>Eurotiomycetes</taxon>
        <taxon>Eurotiomycetidae</taxon>
        <taxon>Eurotiales</taxon>
        <taxon>Trichocomaceae</taxon>
        <taxon>Talaromyces</taxon>
        <taxon>Talaromyces sect. Bacilispori</taxon>
    </lineage>
</organism>